<evidence type="ECO:0000313" key="2">
    <source>
        <dbReference type="Proteomes" id="UP000442990"/>
    </source>
</evidence>
<comment type="caution">
    <text evidence="1">The sequence shown here is derived from an EMBL/GenBank/DDBJ whole genome shotgun (WGS) entry which is preliminary data.</text>
</comment>
<evidence type="ECO:0008006" key="3">
    <source>
        <dbReference type="Google" id="ProtNLM"/>
    </source>
</evidence>
<reference evidence="1 2" key="1">
    <citation type="submission" date="2019-09" db="EMBL/GenBank/DDBJ databases">
        <title>Isolation and identification of active actinomycetes.</title>
        <authorList>
            <person name="Yu Z."/>
            <person name="Han C."/>
            <person name="Yu B."/>
        </authorList>
    </citation>
    <scope>NUCLEOTIDE SEQUENCE [LARGE SCALE GENOMIC DNA]</scope>
    <source>
        <strain evidence="1 2">NEAU-H2</strain>
    </source>
</reference>
<sequence length="159" mass="17505">MNAVFAAVSTSAMPFACFEGDTRFESPTFHSLAGFDSVTFHDNTWFGSATFQSNADFGSAAFEGTDSFGPFVCAGQVRLSGAVFSVPVTMWIAARRLECRRTRWPSTGVNPPTVRSAGSVISDGQWTTVTEPFAAERCRGWWWGRKGGRLRGSREARRW</sequence>
<name>A0A7J5DAN9_9ACTN</name>
<proteinExistence type="predicted"/>
<dbReference type="EMBL" id="WBKG01000030">
    <property type="protein sequence ID" value="KAB1982835.1"/>
    <property type="molecule type" value="Genomic_DNA"/>
</dbReference>
<keyword evidence="2" id="KW-1185">Reference proteome</keyword>
<protein>
    <recommendedName>
        <fullName evidence="3">Pentapeptide repeat-containing protein</fullName>
    </recommendedName>
</protein>
<dbReference type="AlphaFoldDB" id="A0A7J5DAN9"/>
<dbReference type="RefSeq" id="WP_151472596.1">
    <property type="nucleotide sequence ID" value="NZ_WBKG01000030.1"/>
</dbReference>
<organism evidence="1 2">
    <name type="scientific">Streptomyces triticiradicis</name>
    <dbReference type="NCBI Taxonomy" id="2651189"/>
    <lineage>
        <taxon>Bacteria</taxon>
        <taxon>Bacillati</taxon>
        <taxon>Actinomycetota</taxon>
        <taxon>Actinomycetes</taxon>
        <taxon>Kitasatosporales</taxon>
        <taxon>Streptomycetaceae</taxon>
        <taxon>Streptomyces</taxon>
    </lineage>
</organism>
<gene>
    <name evidence="1" type="ORF">F8144_29950</name>
</gene>
<dbReference type="Proteomes" id="UP000442990">
    <property type="component" value="Unassembled WGS sequence"/>
</dbReference>
<accession>A0A7J5DAN9</accession>
<evidence type="ECO:0000313" key="1">
    <source>
        <dbReference type="EMBL" id="KAB1982835.1"/>
    </source>
</evidence>